<evidence type="ECO:0000256" key="2">
    <source>
        <dbReference type="ARBA" id="ARBA00023125"/>
    </source>
</evidence>
<protein>
    <recommendedName>
        <fullName evidence="6">HSF-type DNA-binding domain-containing protein</fullName>
    </recommendedName>
</protein>
<feature type="region of interest" description="Disordered" evidence="5">
    <location>
        <begin position="1"/>
        <end position="82"/>
    </location>
</feature>
<feature type="compositionally biased region" description="Pro residues" evidence="5">
    <location>
        <begin position="304"/>
        <end position="350"/>
    </location>
</feature>
<dbReference type="InterPro" id="IPR000232">
    <property type="entry name" value="HSF_DNA-bd"/>
</dbReference>
<dbReference type="SUPFAM" id="SSF46785">
    <property type="entry name" value="Winged helix' DNA-binding domain"/>
    <property type="match status" value="1"/>
</dbReference>
<sequence length="468" mass="51529">MSTFGEADPAIKAEDHNDDAVTDAAPPQEQHEEHERNPPPTQKLNQAPAPPQDAEAHPPPPQHPHEPPGPPRPPVSGSTEDLGRTWSETIFPMKLYDILCNPEFHHAISWMPHGRSWKVLNKEFFMEEICPQYFAQTRYESFIRQVNGWGFKRMRREGPDRSSYYHENFLRGYPNLIDHMRRPAPGEKTRDMREEPDFYAATPMPQLPPSAIPSSGGGAIRAGKFSKVGRPPGSLNVMGGAVRGSFDAVPPRGEYPGPYGHGPYMMPPGASPWGPPPYYPYPPPPPPGYWGQHPPQSSPWRGAHPPPQQQPHGPYPYPPMGWGPPPPGPGGQPPNGPPPPPIGYPYPPGMYDPNYYGGYPPHPSTPQHGGRARGDSIPSGSKRDREENPEDDNGESPNKRHHPPPPHPHPMPNGGPPPPPHMGYYYPPAHMFPGEMTPRKVEGGEENSGSFGQGPPRNGSGNREEATC</sequence>
<evidence type="ECO:0000256" key="5">
    <source>
        <dbReference type="SAM" id="MobiDB-lite"/>
    </source>
</evidence>
<organism evidence="7 8">
    <name type="scientific">Cyclotella cryptica</name>
    <dbReference type="NCBI Taxonomy" id="29204"/>
    <lineage>
        <taxon>Eukaryota</taxon>
        <taxon>Sar</taxon>
        <taxon>Stramenopiles</taxon>
        <taxon>Ochrophyta</taxon>
        <taxon>Bacillariophyta</taxon>
        <taxon>Coscinodiscophyceae</taxon>
        <taxon>Thalassiosirophycidae</taxon>
        <taxon>Stephanodiscales</taxon>
        <taxon>Stephanodiscaceae</taxon>
        <taxon>Cyclotella</taxon>
    </lineage>
</organism>
<keyword evidence="8" id="KW-1185">Reference proteome</keyword>
<dbReference type="PANTHER" id="PTHR10015:SF206">
    <property type="entry name" value="HSF-TYPE DNA-BINDING DOMAIN-CONTAINING PROTEIN"/>
    <property type="match status" value="1"/>
</dbReference>
<feature type="compositionally biased region" description="Pro residues" evidence="5">
    <location>
        <begin position="57"/>
        <end position="74"/>
    </location>
</feature>
<gene>
    <name evidence="7" type="ORF">HJC23_002738</name>
</gene>
<comment type="subcellular location">
    <subcellularLocation>
        <location evidence="1">Nucleus</location>
    </subcellularLocation>
</comment>
<dbReference type="AlphaFoldDB" id="A0ABD3PR54"/>
<dbReference type="GO" id="GO:0003677">
    <property type="term" value="F:DNA binding"/>
    <property type="evidence" value="ECO:0007669"/>
    <property type="project" value="UniProtKB-KW"/>
</dbReference>
<keyword evidence="3" id="KW-0539">Nucleus</keyword>
<evidence type="ECO:0000256" key="4">
    <source>
        <dbReference type="RuleBase" id="RU004020"/>
    </source>
</evidence>
<dbReference type="SMART" id="SM00415">
    <property type="entry name" value="HSF"/>
    <property type="match status" value="1"/>
</dbReference>
<accession>A0ABD3PR54</accession>
<evidence type="ECO:0000313" key="7">
    <source>
        <dbReference type="EMBL" id="KAL3790352.1"/>
    </source>
</evidence>
<comment type="caution">
    <text evidence="7">The sequence shown here is derived from an EMBL/GenBank/DDBJ whole genome shotgun (WGS) entry which is preliminary data.</text>
</comment>
<dbReference type="PRINTS" id="PR00056">
    <property type="entry name" value="HSFDOMAIN"/>
</dbReference>
<feature type="compositionally biased region" description="Basic and acidic residues" evidence="5">
    <location>
        <begin position="9"/>
        <end position="19"/>
    </location>
</feature>
<dbReference type="FunFam" id="1.10.10.10:FF:000479">
    <property type="entry name" value="Predicted protein"/>
    <property type="match status" value="1"/>
</dbReference>
<dbReference type="InterPro" id="IPR036390">
    <property type="entry name" value="WH_DNA-bd_sf"/>
</dbReference>
<dbReference type="InterPro" id="IPR036388">
    <property type="entry name" value="WH-like_DNA-bd_sf"/>
</dbReference>
<name>A0ABD3PR54_9STRA</name>
<evidence type="ECO:0000256" key="3">
    <source>
        <dbReference type="ARBA" id="ARBA00023242"/>
    </source>
</evidence>
<dbReference type="Gene3D" id="1.10.10.10">
    <property type="entry name" value="Winged helix-like DNA-binding domain superfamily/Winged helix DNA-binding domain"/>
    <property type="match status" value="1"/>
</dbReference>
<proteinExistence type="inferred from homology"/>
<feature type="domain" description="HSF-type DNA-binding" evidence="6">
    <location>
        <begin position="87"/>
        <end position="183"/>
    </location>
</feature>
<dbReference type="GO" id="GO:0005634">
    <property type="term" value="C:nucleus"/>
    <property type="evidence" value="ECO:0007669"/>
    <property type="project" value="UniProtKB-SubCell"/>
</dbReference>
<feature type="compositionally biased region" description="Low complexity" evidence="5">
    <location>
        <begin position="422"/>
        <end position="431"/>
    </location>
</feature>
<reference evidence="7 8" key="1">
    <citation type="journal article" date="2020" name="G3 (Bethesda)">
        <title>Improved Reference Genome for Cyclotella cryptica CCMP332, a Model for Cell Wall Morphogenesis, Salinity Adaptation, and Lipid Production in Diatoms (Bacillariophyta).</title>
        <authorList>
            <person name="Roberts W.R."/>
            <person name="Downey K.M."/>
            <person name="Ruck E.C."/>
            <person name="Traller J.C."/>
            <person name="Alverson A.J."/>
        </authorList>
    </citation>
    <scope>NUCLEOTIDE SEQUENCE [LARGE SCALE GENOMIC DNA]</scope>
    <source>
        <strain evidence="7 8">CCMP332</strain>
    </source>
</reference>
<keyword evidence="2" id="KW-0238">DNA-binding</keyword>
<evidence type="ECO:0000256" key="1">
    <source>
        <dbReference type="ARBA" id="ARBA00004123"/>
    </source>
</evidence>
<dbReference type="PANTHER" id="PTHR10015">
    <property type="entry name" value="HEAT SHOCK TRANSCRIPTION FACTOR"/>
    <property type="match status" value="1"/>
</dbReference>
<feature type="region of interest" description="Disordered" evidence="5">
    <location>
        <begin position="289"/>
        <end position="468"/>
    </location>
</feature>
<dbReference type="Pfam" id="PF00447">
    <property type="entry name" value="HSF_DNA-bind"/>
    <property type="match status" value="1"/>
</dbReference>
<feature type="compositionally biased region" description="Pro residues" evidence="5">
    <location>
        <begin position="405"/>
        <end position="421"/>
    </location>
</feature>
<comment type="similarity">
    <text evidence="4">Belongs to the HSF family.</text>
</comment>
<evidence type="ECO:0000313" key="8">
    <source>
        <dbReference type="Proteomes" id="UP001516023"/>
    </source>
</evidence>
<dbReference type="EMBL" id="JABMIG020000129">
    <property type="protein sequence ID" value="KAL3790352.1"/>
    <property type="molecule type" value="Genomic_DNA"/>
</dbReference>
<dbReference type="Proteomes" id="UP001516023">
    <property type="component" value="Unassembled WGS sequence"/>
</dbReference>
<evidence type="ECO:0000259" key="6">
    <source>
        <dbReference type="SMART" id="SM00415"/>
    </source>
</evidence>